<evidence type="ECO:0000256" key="1">
    <source>
        <dbReference type="ARBA" id="ARBA00022898"/>
    </source>
</evidence>
<dbReference type="InterPro" id="IPR001608">
    <property type="entry name" value="Ala_racemase_N"/>
</dbReference>
<evidence type="ECO:0000313" key="3">
    <source>
        <dbReference type="EMBL" id="CAB4643150.1"/>
    </source>
</evidence>
<dbReference type="AlphaFoldDB" id="A0A6J6K042"/>
<proteinExistence type="inferred from homology"/>
<dbReference type="PANTHER" id="PTHR10146:SF14">
    <property type="entry name" value="PYRIDOXAL PHOSPHATE HOMEOSTASIS PROTEIN"/>
    <property type="match status" value="1"/>
</dbReference>
<dbReference type="GO" id="GO:0030170">
    <property type="term" value="F:pyridoxal phosphate binding"/>
    <property type="evidence" value="ECO:0007669"/>
    <property type="project" value="InterPro"/>
</dbReference>
<dbReference type="InterPro" id="IPR011078">
    <property type="entry name" value="PyrdxlP_homeostasis"/>
</dbReference>
<dbReference type="EMBL" id="CAEZVZ010000067">
    <property type="protein sequence ID" value="CAB4643150.1"/>
    <property type="molecule type" value="Genomic_DNA"/>
</dbReference>
<dbReference type="CDD" id="cd00635">
    <property type="entry name" value="PLPDE_III_YBL036c_like"/>
    <property type="match status" value="1"/>
</dbReference>
<dbReference type="PIRSF" id="PIRSF004848">
    <property type="entry name" value="YBL036c_PLPDEIII"/>
    <property type="match status" value="1"/>
</dbReference>
<feature type="domain" description="Alanine racemase N-terminal" evidence="2">
    <location>
        <begin position="14"/>
        <end position="225"/>
    </location>
</feature>
<reference evidence="3" key="1">
    <citation type="submission" date="2020-05" db="EMBL/GenBank/DDBJ databases">
        <authorList>
            <person name="Chiriac C."/>
            <person name="Salcher M."/>
            <person name="Ghai R."/>
            <person name="Kavagutti S V."/>
        </authorList>
    </citation>
    <scope>NUCLEOTIDE SEQUENCE</scope>
</reference>
<dbReference type="Gene3D" id="3.20.20.10">
    <property type="entry name" value="Alanine racemase"/>
    <property type="match status" value="1"/>
</dbReference>
<dbReference type="InterPro" id="IPR029066">
    <property type="entry name" value="PLP-binding_barrel"/>
</dbReference>
<dbReference type="Pfam" id="PF01168">
    <property type="entry name" value="Ala_racemase_N"/>
    <property type="match status" value="1"/>
</dbReference>
<organism evidence="3">
    <name type="scientific">freshwater metagenome</name>
    <dbReference type="NCBI Taxonomy" id="449393"/>
    <lineage>
        <taxon>unclassified sequences</taxon>
        <taxon>metagenomes</taxon>
        <taxon>ecological metagenomes</taxon>
    </lineage>
</organism>
<evidence type="ECO:0000259" key="2">
    <source>
        <dbReference type="Pfam" id="PF01168"/>
    </source>
</evidence>
<gene>
    <name evidence="3" type="ORF">UFOPK2162_00609</name>
</gene>
<protein>
    <submittedName>
        <fullName evidence="3">Unannotated protein</fullName>
    </submittedName>
</protein>
<keyword evidence="1" id="KW-0663">Pyridoxal phosphate</keyword>
<sequence>MSSVDRRGEVAQSLNDVRTRVEQATARAGRSPESVTLIAVTKTYPASDVKILFDLGVRDFGENRSAEGAEKSALVAGRWHFQGQIQSNKIGAIAKWANTIHSLDQLSHLAKFDRAVGEDSGKRLQIFIQLSLDGDATRAGVSGDLLLTLGQAVMESKNLDLMGLMVVPPVEADPERAFAEVTDHAERFKREFPTATSLSAGMSGDYEIAIAYGATHIRVGSQILGPRTAPA</sequence>
<name>A0A6J6K042_9ZZZZ</name>
<accession>A0A6J6K042</accession>
<dbReference type="NCBIfam" id="TIGR00044">
    <property type="entry name" value="YggS family pyridoxal phosphate-dependent enzyme"/>
    <property type="match status" value="1"/>
</dbReference>
<dbReference type="PANTHER" id="PTHR10146">
    <property type="entry name" value="PROLINE SYNTHETASE CO-TRANSCRIBED BACTERIAL HOMOLOG PROTEIN"/>
    <property type="match status" value="1"/>
</dbReference>
<dbReference type="HAMAP" id="MF_02087">
    <property type="entry name" value="PLP_homeostasis"/>
    <property type="match status" value="1"/>
</dbReference>
<dbReference type="SUPFAM" id="SSF51419">
    <property type="entry name" value="PLP-binding barrel"/>
    <property type="match status" value="1"/>
</dbReference>